<accession>A0A4V2MV14</accession>
<evidence type="ECO:0000313" key="4">
    <source>
        <dbReference type="EMBL" id="TCD60687.1"/>
    </source>
</evidence>
<keyword evidence="2" id="KW-0472">Membrane</keyword>
<reference evidence="4 5" key="1">
    <citation type="submission" date="2018-11" db="EMBL/GenBank/DDBJ databases">
        <title>Genome assembly of Steccherinum ochraceum LE-BIN_3174, the white-rot fungus of the Steccherinaceae family (The Residual Polyporoid clade, Polyporales, Basidiomycota).</title>
        <authorList>
            <person name="Fedorova T.V."/>
            <person name="Glazunova O.A."/>
            <person name="Landesman E.O."/>
            <person name="Moiseenko K.V."/>
            <person name="Psurtseva N.V."/>
            <person name="Savinova O.S."/>
            <person name="Shakhova N.V."/>
            <person name="Tyazhelova T.V."/>
            <person name="Vasina D.V."/>
        </authorList>
    </citation>
    <scope>NUCLEOTIDE SEQUENCE [LARGE SCALE GENOMIC DNA]</scope>
    <source>
        <strain evidence="4 5">LE-BIN_3174</strain>
    </source>
</reference>
<feature type="region of interest" description="Disordered" evidence="1">
    <location>
        <begin position="297"/>
        <end position="481"/>
    </location>
</feature>
<feature type="compositionally biased region" description="Polar residues" evidence="1">
    <location>
        <begin position="338"/>
        <end position="357"/>
    </location>
</feature>
<feature type="signal peptide" evidence="3">
    <location>
        <begin position="1"/>
        <end position="19"/>
    </location>
</feature>
<dbReference type="STRING" id="92696.A0A4V2MV14"/>
<evidence type="ECO:0000256" key="1">
    <source>
        <dbReference type="SAM" id="MobiDB-lite"/>
    </source>
</evidence>
<organism evidence="4 5">
    <name type="scientific">Steccherinum ochraceum</name>
    <dbReference type="NCBI Taxonomy" id="92696"/>
    <lineage>
        <taxon>Eukaryota</taxon>
        <taxon>Fungi</taxon>
        <taxon>Dikarya</taxon>
        <taxon>Basidiomycota</taxon>
        <taxon>Agaricomycotina</taxon>
        <taxon>Agaricomycetes</taxon>
        <taxon>Polyporales</taxon>
        <taxon>Steccherinaceae</taxon>
        <taxon>Steccherinum</taxon>
    </lineage>
</organism>
<feature type="chain" id="PRO_5020963395" evidence="3">
    <location>
        <begin position="20"/>
        <end position="481"/>
    </location>
</feature>
<dbReference type="EMBL" id="RWJN01000559">
    <property type="protein sequence ID" value="TCD60687.1"/>
    <property type="molecule type" value="Genomic_DNA"/>
</dbReference>
<dbReference type="AlphaFoldDB" id="A0A4V2MV14"/>
<sequence>MLLLSSVTATALFPSLAAAFSFTFDNTPTQCGNLSLSVSGTGSPPYRVLIIPFGPSPLPGNTEVRKITQQNFTGDATSLNFQLKFPANSQFVAVVSDSTGFGSGGTSGAVTVLSSSDSSCFDANTQVAPLFAYSIVPAGAITQCNTTRIWWDPSAVQGTPTFQGAIPGGQSFSVPQGDLTTVPQEGLGFDWKPSVRAGTTLLLLGGDDRGPGTAGSTVFIVGQGDNSCLNDQSPSSTPGSPAGGSYPTSTSGAGTGSGGGSKTNVGAIVGGVVAGVVVLACLIIGFLFWRRRSNAGRKRTDGPVDLLRQDDDDDNRPETSQLPRYYEPEPFVVPDPTAASSSGDPTVYNAPSASLRPSNDRRFSHYSGTEAGRSSTPDGQSMGTSTYMRKSPMPPVFRPVNIVQHEDAGPDGEGEAETIELPPAYTNIKSSSRRNLHDEEVTSDAGASNVAEPGQTTTGEPTATTHPTAPREAESGATESS</sequence>
<evidence type="ECO:0000313" key="5">
    <source>
        <dbReference type="Proteomes" id="UP000292702"/>
    </source>
</evidence>
<keyword evidence="2" id="KW-0812">Transmembrane</keyword>
<dbReference type="Proteomes" id="UP000292702">
    <property type="component" value="Unassembled WGS sequence"/>
</dbReference>
<evidence type="ECO:0000256" key="2">
    <source>
        <dbReference type="SAM" id="Phobius"/>
    </source>
</evidence>
<comment type="caution">
    <text evidence="4">The sequence shown here is derived from an EMBL/GenBank/DDBJ whole genome shotgun (WGS) entry which is preliminary data.</text>
</comment>
<proteinExistence type="predicted"/>
<evidence type="ECO:0000256" key="3">
    <source>
        <dbReference type="SAM" id="SignalP"/>
    </source>
</evidence>
<feature type="transmembrane region" description="Helical" evidence="2">
    <location>
        <begin position="265"/>
        <end position="289"/>
    </location>
</feature>
<keyword evidence="5" id="KW-1185">Reference proteome</keyword>
<feature type="compositionally biased region" description="Polar residues" evidence="1">
    <location>
        <begin position="372"/>
        <end position="388"/>
    </location>
</feature>
<feature type="compositionally biased region" description="Low complexity" evidence="1">
    <location>
        <begin position="451"/>
        <end position="468"/>
    </location>
</feature>
<feature type="compositionally biased region" description="Acidic residues" evidence="1">
    <location>
        <begin position="409"/>
        <end position="418"/>
    </location>
</feature>
<feature type="region of interest" description="Disordered" evidence="1">
    <location>
        <begin position="227"/>
        <end position="259"/>
    </location>
</feature>
<name>A0A4V2MV14_9APHY</name>
<keyword evidence="3" id="KW-0732">Signal</keyword>
<feature type="compositionally biased region" description="Low complexity" evidence="1">
    <location>
        <begin position="233"/>
        <end position="252"/>
    </location>
</feature>
<protein>
    <submittedName>
        <fullName evidence="4">Uncharacterized protein</fullName>
    </submittedName>
</protein>
<dbReference type="OrthoDB" id="3267813at2759"/>
<gene>
    <name evidence="4" type="ORF">EIP91_009669</name>
</gene>
<keyword evidence="2" id="KW-1133">Transmembrane helix</keyword>